<keyword evidence="2" id="KW-1185">Reference proteome</keyword>
<gene>
    <name evidence="1" type="ORF">QAD02_014327</name>
</gene>
<sequence>MASSNDQHEFEPHSSTWVTFTAHEPPGQSADEVLIRLGDAAVRNKSNATVEKVRPTKRPKATSDVFETRCFVNNKIYTHSQMVPSEDENAHCLCIAGEVYCWYQTPMMVDVTRIPETMAESTHHENIIPDNESNERVEKLTSEEMDYSIPVKDHGDPDTSDEEKDDLSELNLDELAGEDTGAEIEDVEELSKAARVDEAGQAVLANASSTTSSSESTTASFETPPSTCVVM</sequence>
<name>A0ACC2P9T3_9HYME</name>
<feature type="non-terminal residue" evidence="1">
    <location>
        <position position="231"/>
    </location>
</feature>
<evidence type="ECO:0000313" key="2">
    <source>
        <dbReference type="Proteomes" id="UP001239111"/>
    </source>
</evidence>
<organism evidence="1 2">
    <name type="scientific">Eretmocerus hayati</name>
    <dbReference type="NCBI Taxonomy" id="131215"/>
    <lineage>
        <taxon>Eukaryota</taxon>
        <taxon>Metazoa</taxon>
        <taxon>Ecdysozoa</taxon>
        <taxon>Arthropoda</taxon>
        <taxon>Hexapoda</taxon>
        <taxon>Insecta</taxon>
        <taxon>Pterygota</taxon>
        <taxon>Neoptera</taxon>
        <taxon>Endopterygota</taxon>
        <taxon>Hymenoptera</taxon>
        <taxon>Apocrita</taxon>
        <taxon>Proctotrupomorpha</taxon>
        <taxon>Chalcidoidea</taxon>
        <taxon>Aphelinidae</taxon>
        <taxon>Aphelininae</taxon>
        <taxon>Eretmocerus</taxon>
    </lineage>
</organism>
<protein>
    <submittedName>
        <fullName evidence="1">Uncharacterized protein</fullName>
    </submittedName>
</protein>
<comment type="caution">
    <text evidence="1">The sequence shown here is derived from an EMBL/GenBank/DDBJ whole genome shotgun (WGS) entry which is preliminary data.</text>
</comment>
<accession>A0ACC2P9T3</accession>
<reference evidence="1" key="1">
    <citation type="submission" date="2023-04" db="EMBL/GenBank/DDBJ databases">
        <title>A chromosome-level genome assembly of the parasitoid wasp Eretmocerus hayati.</title>
        <authorList>
            <person name="Zhong Y."/>
            <person name="Liu S."/>
            <person name="Liu Y."/>
        </authorList>
    </citation>
    <scope>NUCLEOTIDE SEQUENCE</scope>
    <source>
        <strain evidence="1">ZJU_SS_LIU_2023</strain>
    </source>
</reference>
<proteinExistence type="predicted"/>
<dbReference type="EMBL" id="CM056742">
    <property type="protein sequence ID" value="KAJ8678540.1"/>
    <property type="molecule type" value="Genomic_DNA"/>
</dbReference>
<dbReference type="Proteomes" id="UP001239111">
    <property type="component" value="Chromosome 2"/>
</dbReference>
<evidence type="ECO:0000313" key="1">
    <source>
        <dbReference type="EMBL" id="KAJ8678540.1"/>
    </source>
</evidence>